<dbReference type="PROSITE" id="PS51257">
    <property type="entry name" value="PROKAR_LIPOPROTEIN"/>
    <property type="match status" value="1"/>
</dbReference>
<keyword evidence="8" id="KW-1185">Reference proteome</keyword>
<dbReference type="InterPro" id="IPR025997">
    <property type="entry name" value="SBP_2_dom"/>
</dbReference>
<dbReference type="STRING" id="479434.Sthe_3495"/>
<dbReference type="KEGG" id="sti:Sthe_3495"/>
<dbReference type="InterPro" id="IPR028082">
    <property type="entry name" value="Peripla_BP_I"/>
</dbReference>
<accession>D1CAQ1</accession>
<name>D1CAQ1_SPHTD</name>
<feature type="region of interest" description="Disordered" evidence="4">
    <location>
        <begin position="28"/>
        <end position="53"/>
    </location>
</feature>
<dbReference type="EMBL" id="CP001824">
    <property type="protein sequence ID" value="ACZ40894.1"/>
    <property type="molecule type" value="Genomic_DNA"/>
</dbReference>
<evidence type="ECO:0000256" key="4">
    <source>
        <dbReference type="SAM" id="MobiDB-lite"/>
    </source>
</evidence>
<dbReference type="PANTHER" id="PTHR46847">
    <property type="entry name" value="D-ALLOSE-BINDING PERIPLASMIC PROTEIN-RELATED"/>
    <property type="match status" value="1"/>
</dbReference>
<proteinExistence type="inferred from homology"/>
<protein>
    <submittedName>
        <fullName evidence="7">ABC-type sugar transport system periplasmic component-like protein</fullName>
    </submittedName>
</protein>
<reference evidence="7 8" key="2">
    <citation type="journal article" date="2010" name="Stand. Genomic Sci.">
        <title>Complete genome sequence of Desulfohalobium retbaense type strain (HR(100)).</title>
        <authorList>
            <person name="Spring S."/>
            <person name="Nolan M."/>
            <person name="Lapidus A."/>
            <person name="Glavina Del Rio T."/>
            <person name="Copeland A."/>
            <person name="Tice H."/>
            <person name="Cheng J.F."/>
            <person name="Lucas S."/>
            <person name="Land M."/>
            <person name="Chen F."/>
            <person name="Bruce D."/>
            <person name="Goodwin L."/>
            <person name="Pitluck S."/>
            <person name="Ivanova N."/>
            <person name="Mavromatis K."/>
            <person name="Mikhailova N."/>
            <person name="Pati A."/>
            <person name="Chen A."/>
            <person name="Palaniappan K."/>
            <person name="Hauser L."/>
            <person name="Chang Y.J."/>
            <person name="Jeffries C.D."/>
            <person name="Munk C."/>
            <person name="Kiss H."/>
            <person name="Chain P."/>
            <person name="Han C."/>
            <person name="Brettin T."/>
            <person name="Detter J.C."/>
            <person name="Schuler E."/>
            <person name="Goker M."/>
            <person name="Rohde M."/>
            <person name="Bristow J."/>
            <person name="Eisen J.A."/>
            <person name="Markowitz V."/>
            <person name="Hugenholtz P."/>
            <person name="Kyrpides N.C."/>
            <person name="Klenk H.P."/>
        </authorList>
    </citation>
    <scope>NUCLEOTIDE SEQUENCE [LARGE SCALE GENOMIC DNA]</scope>
    <source>
        <strain evidence="8">ATCC 49802 / DSM 20745 / S 6022</strain>
    </source>
</reference>
<dbReference type="GO" id="GO:0030246">
    <property type="term" value="F:carbohydrate binding"/>
    <property type="evidence" value="ECO:0007669"/>
    <property type="project" value="UniProtKB-ARBA"/>
</dbReference>
<gene>
    <name evidence="7" type="ordered locus">Sthe_3495</name>
</gene>
<dbReference type="Gene3D" id="3.40.50.2300">
    <property type="match status" value="2"/>
</dbReference>
<sequence>MTQFRRHLQVLMLLAVAVLVIACGGSGTTPTQSASGAETTPTESASGTPEGGEEPVRIAMFLASAANAYAQAQLEGAQEVAAQMNATIDSFDGQFDSQRQYTQLQDAIASGKYDAFVISPNDGNALLPVTEEAVAAGIVIGCILAPCGSSFETLEPQVEGQVVFAGIPFFENGAQIAELVVQACEGKDPCKVAYMPGAPELPLETARLQGFNSVIEQHPHIQVILTSAGGYLAESALPVAQDVLRANPDIAVFASSGDQMINGVEQAVKDAGLEGKVALVGNGGTKSAVQAVREGRWFGTVAGYPRSEGKLATEYVIRAVRGEDVTPRGFGSEDLGAGIGPLITQDNANDFEAEWEG</sequence>
<dbReference type="HOGENOM" id="CLU_063390_0_0_0"/>
<feature type="domain" description="Periplasmic binding protein" evidence="6">
    <location>
        <begin position="58"/>
        <end position="323"/>
    </location>
</feature>
<dbReference type="SUPFAM" id="SSF53822">
    <property type="entry name" value="Periplasmic binding protein-like I"/>
    <property type="match status" value="1"/>
</dbReference>
<evidence type="ECO:0000256" key="5">
    <source>
        <dbReference type="SAM" id="SignalP"/>
    </source>
</evidence>
<reference evidence="8" key="1">
    <citation type="submission" date="2009-11" db="EMBL/GenBank/DDBJ databases">
        <title>The complete chromosome 2 of Sphaerobacter thermophilus DSM 20745.</title>
        <authorList>
            <person name="Lucas S."/>
            <person name="Copeland A."/>
            <person name="Lapidus A."/>
            <person name="Glavina del Rio T."/>
            <person name="Dalin E."/>
            <person name="Tice H."/>
            <person name="Bruce D."/>
            <person name="Goodwin L."/>
            <person name="Pitluck S."/>
            <person name="Kyrpides N."/>
            <person name="Mavromatis K."/>
            <person name="Ivanova N."/>
            <person name="Mikhailova N."/>
            <person name="LaButti K.M."/>
            <person name="Clum A."/>
            <person name="Sun H.I."/>
            <person name="Brettin T."/>
            <person name="Detter J.C."/>
            <person name="Han C."/>
            <person name="Larimer F."/>
            <person name="Land M."/>
            <person name="Hauser L."/>
            <person name="Markowitz V."/>
            <person name="Cheng J.F."/>
            <person name="Hugenholtz P."/>
            <person name="Woyke T."/>
            <person name="Wu D."/>
            <person name="Steenblock K."/>
            <person name="Schneider S."/>
            <person name="Pukall R."/>
            <person name="Goeker M."/>
            <person name="Klenk H.P."/>
            <person name="Eisen J.A."/>
        </authorList>
    </citation>
    <scope>NUCLEOTIDE SEQUENCE [LARGE SCALE GENOMIC DNA]</scope>
    <source>
        <strain evidence="8">ATCC 49802 / DSM 20745 / S 6022</strain>
    </source>
</reference>
<evidence type="ECO:0000259" key="6">
    <source>
        <dbReference type="Pfam" id="PF13407"/>
    </source>
</evidence>
<dbReference type="Proteomes" id="UP000002027">
    <property type="component" value="Chromosome 2"/>
</dbReference>
<dbReference type="PANTHER" id="PTHR46847:SF1">
    <property type="entry name" value="D-ALLOSE-BINDING PERIPLASMIC PROTEIN-RELATED"/>
    <property type="match status" value="1"/>
</dbReference>
<evidence type="ECO:0000256" key="1">
    <source>
        <dbReference type="ARBA" id="ARBA00004196"/>
    </source>
</evidence>
<feature type="signal peptide" evidence="5">
    <location>
        <begin position="1"/>
        <end position="22"/>
    </location>
</feature>
<evidence type="ECO:0000256" key="2">
    <source>
        <dbReference type="ARBA" id="ARBA00007639"/>
    </source>
</evidence>
<dbReference type="Pfam" id="PF13407">
    <property type="entry name" value="Peripla_BP_4"/>
    <property type="match status" value="1"/>
</dbReference>
<keyword evidence="7" id="KW-0813">Transport</keyword>
<evidence type="ECO:0000313" key="8">
    <source>
        <dbReference type="Proteomes" id="UP000002027"/>
    </source>
</evidence>
<dbReference type="InParanoid" id="D1CAQ1"/>
<dbReference type="CDD" id="cd01536">
    <property type="entry name" value="PBP1_ABC_sugar_binding-like"/>
    <property type="match status" value="1"/>
</dbReference>
<evidence type="ECO:0000256" key="3">
    <source>
        <dbReference type="ARBA" id="ARBA00022729"/>
    </source>
</evidence>
<feature type="compositionally biased region" description="Polar residues" evidence="4">
    <location>
        <begin position="28"/>
        <end position="47"/>
    </location>
</feature>
<dbReference type="GO" id="GO:0030313">
    <property type="term" value="C:cell envelope"/>
    <property type="evidence" value="ECO:0007669"/>
    <property type="project" value="UniProtKB-SubCell"/>
</dbReference>
<keyword evidence="7" id="KW-0762">Sugar transport</keyword>
<comment type="subcellular location">
    <subcellularLocation>
        <location evidence="1">Cell envelope</location>
    </subcellularLocation>
</comment>
<dbReference type="eggNOG" id="COG1879">
    <property type="taxonomic scope" value="Bacteria"/>
</dbReference>
<evidence type="ECO:0000313" key="7">
    <source>
        <dbReference type="EMBL" id="ACZ40894.1"/>
    </source>
</evidence>
<dbReference type="AlphaFoldDB" id="D1CAQ1"/>
<keyword evidence="3 5" id="KW-0732">Signal</keyword>
<comment type="similarity">
    <text evidence="2">Belongs to the bacterial solute-binding protein 2 family.</text>
</comment>
<dbReference type="FunCoup" id="D1CAQ1">
    <property type="interactions" value="97"/>
</dbReference>
<feature type="chain" id="PRO_5003021946" evidence="5">
    <location>
        <begin position="23"/>
        <end position="357"/>
    </location>
</feature>
<organism evidence="7 8">
    <name type="scientific">Sphaerobacter thermophilus (strain ATCC 49802 / DSM 20745 / KCCM 41009 / NCIMB 13125 / S 6022)</name>
    <dbReference type="NCBI Taxonomy" id="479434"/>
    <lineage>
        <taxon>Bacteria</taxon>
        <taxon>Pseudomonadati</taxon>
        <taxon>Thermomicrobiota</taxon>
        <taxon>Thermomicrobia</taxon>
        <taxon>Sphaerobacterales</taxon>
        <taxon>Sphaerobacterineae</taxon>
        <taxon>Sphaerobacteraceae</taxon>
        <taxon>Sphaerobacter</taxon>
    </lineage>
</organism>
<dbReference type="RefSeq" id="WP_012873929.1">
    <property type="nucleotide sequence ID" value="NC_013524.1"/>
</dbReference>